<protein>
    <submittedName>
        <fullName evidence="2">Uncharacterized protein</fullName>
    </submittedName>
</protein>
<sequence>MSKNRRLTVPVKCLIPKSRLVAAVGGKLLRGSDPAVCEGDDVYEVNLTVTDNSDSGVRVETWMSLETEHAFLRCIVGGDADGVEHLIAYATKNHWLGGKNIRLNLDVDETIINRQSKLVLYNSKPQKSLDYHVSNASKPSKKTDFILEEWPYVSFNRPLIPKGHEDEFAPWLRTRNKRFNEVHRPKSRVSSKSQKPCGVSPRSASTPSMDQRSRSLMNIDRLIQQHHQQHQQQQKIHNILLLQKMQQATNFFVTSPPLRTFGQRPPMIPYNMSNFAYHLSPGDLYHPFPTPPPPHLR</sequence>
<organism evidence="2 3">
    <name type="scientific">Cinara cedri</name>
    <dbReference type="NCBI Taxonomy" id="506608"/>
    <lineage>
        <taxon>Eukaryota</taxon>
        <taxon>Metazoa</taxon>
        <taxon>Ecdysozoa</taxon>
        <taxon>Arthropoda</taxon>
        <taxon>Hexapoda</taxon>
        <taxon>Insecta</taxon>
        <taxon>Pterygota</taxon>
        <taxon>Neoptera</taxon>
        <taxon>Paraneoptera</taxon>
        <taxon>Hemiptera</taxon>
        <taxon>Sternorrhyncha</taxon>
        <taxon>Aphidomorpha</taxon>
        <taxon>Aphidoidea</taxon>
        <taxon>Aphididae</taxon>
        <taxon>Lachninae</taxon>
        <taxon>Cinara</taxon>
    </lineage>
</organism>
<evidence type="ECO:0000256" key="1">
    <source>
        <dbReference type="SAM" id="MobiDB-lite"/>
    </source>
</evidence>
<dbReference type="Proteomes" id="UP000325440">
    <property type="component" value="Unassembled WGS sequence"/>
</dbReference>
<keyword evidence="3" id="KW-1185">Reference proteome</keyword>
<evidence type="ECO:0000313" key="3">
    <source>
        <dbReference type="Proteomes" id="UP000325440"/>
    </source>
</evidence>
<feature type="region of interest" description="Disordered" evidence="1">
    <location>
        <begin position="182"/>
        <end position="211"/>
    </location>
</feature>
<reference evidence="2 3" key="1">
    <citation type="submission" date="2019-08" db="EMBL/GenBank/DDBJ databases">
        <authorList>
            <person name="Alioto T."/>
            <person name="Alioto T."/>
            <person name="Gomez Garrido J."/>
        </authorList>
    </citation>
    <scope>NUCLEOTIDE SEQUENCE [LARGE SCALE GENOMIC DNA]</scope>
</reference>
<proteinExistence type="predicted"/>
<name>A0A5E4NEJ9_9HEMI</name>
<feature type="compositionally biased region" description="Polar residues" evidence="1">
    <location>
        <begin position="202"/>
        <end position="211"/>
    </location>
</feature>
<evidence type="ECO:0000313" key="2">
    <source>
        <dbReference type="EMBL" id="VVC43155.1"/>
    </source>
</evidence>
<gene>
    <name evidence="2" type="ORF">CINCED_3A022909</name>
</gene>
<accession>A0A5E4NEJ9</accession>
<dbReference type="AlphaFoldDB" id="A0A5E4NEJ9"/>
<dbReference type="OrthoDB" id="6598508at2759"/>
<dbReference type="EMBL" id="CABPRJ010002367">
    <property type="protein sequence ID" value="VVC43155.1"/>
    <property type="molecule type" value="Genomic_DNA"/>
</dbReference>